<dbReference type="AlphaFoldDB" id="T1J1A8"/>
<protein>
    <submittedName>
        <fullName evidence="1">Uncharacterized protein</fullName>
    </submittedName>
</protein>
<reference evidence="2" key="1">
    <citation type="submission" date="2011-05" db="EMBL/GenBank/DDBJ databases">
        <authorList>
            <person name="Richards S.R."/>
            <person name="Qu J."/>
            <person name="Jiang H."/>
            <person name="Jhangiani S.N."/>
            <person name="Agravi P."/>
            <person name="Goodspeed R."/>
            <person name="Gross S."/>
            <person name="Mandapat C."/>
            <person name="Jackson L."/>
            <person name="Mathew T."/>
            <person name="Pu L."/>
            <person name="Thornton R."/>
            <person name="Saada N."/>
            <person name="Wilczek-Boney K.B."/>
            <person name="Lee S."/>
            <person name="Kovar C."/>
            <person name="Wu Y."/>
            <person name="Scherer S.E."/>
            <person name="Worley K.C."/>
            <person name="Muzny D.M."/>
            <person name="Gibbs R."/>
        </authorList>
    </citation>
    <scope>NUCLEOTIDE SEQUENCE</scope>
    <source>
        <strain evidence="2">Brora</strain>
    </source>
</reference>
<dbReference type="EMBL" id="JH431781">
    <property type="status" value="NOT_ANNOTATED_CDS"/>
    <property type="molecule type" value="Genomic_DNA"/>
</dbReference>
<dbReference type="HOGENOM" id="CLU_2040987_0_0_1"/>
<dbReference type="Proteomes" id="UP000014500">
    <property type="component" value="Unassembled WGS sequence"/>
</dbReference>
<proteinExistence type="predicted"/>
<evidence type="ECO:0000313" key="2">
    <source>
        <dbReference type="Proteomes" id="UP000014500"/>
    </source>
</evidence>
<name>T1J1A8_STRMM</name>
<sequence length="121" mass="14212">MLEGMEMFNNLIFDIIEDGLHKNPKAYEMLKEPFKEIKKNIKVNMKTIHTFAIETSFWTIKNMAEYGEAMWSLHGKAILTGKFDHERAYHGIKKFLRDTEEFFAVQGLGLKPRIHVHNNLD</sequence>
<accession>T1J1A8</accession>
<evidence type="ECO:0000313" key="1">
    <source>
        <dbReference type="EnsemblMetazoa" id="SMAR007326-PA"/>
    </source>
</evidence>
<keyword evidence="2" id="KW-1185">Reference proteome</keyword>
<organism evidence="1 2">
    <name type="scientific">Strigamia maritima</name>
    <name type="common">European centipede</name>
    <name type="synonym">Geophilus maritimus</name>
    <dbReference type="NCBI Taxonomy" id="126957"/>
    <lineage>
        <taxon>Eukaryota</taxon>
        <taxon>Metazoa</taxon>
        <taxon>Ecdysozoa</taxon>
        <taxon>Arthropoda</taxon>
        <taxon>Myriapoda</taxon>
        <taxon>Chilopoda</taxon>
        <taxon>Pleurostigmophora</taxon>
        <taxon>Geophilomorpha</taxon>
        <taxon>Linotaeniidae</taxon>
        <taxon>Strigamia</taxon>
    </lineage>
</organism>
<dbReference type="EnsemblMetazoa" id="SMAR007326-RA">
    <property type="protein sequence ID" value="SMAR007326-PA"/>
    <property type="gene ID" value="SMAR007326"/>
</dbReference>
<reference evidence="1" key="2">
    <citation type="submission" date="2015-02" db="UniProtKB">
        <authorList>
            <consortium name="EnsemblMetazoa"/>
        </authorList>
    </citation>
    <scope>IDENTIFICATION</scope>
</reference>